<organism evidence="1">
    <name type="scientific">Thermoanaerobaculum aquaticum</name>
    <dbReference type="NCBI Taxonomy" id="1312852"/>
    <lineage>
        <taxon>Bacteria</taxon>
        <taxon>Pseudomonadati</taxon>
        <taxon>Acidobacteriota</taxon>
        <taxon>Thermoanaerobaculia</taxon>
        <taxon>Thermoanaerobaculales</taxon>
        <taxon>Thermoanaerobaculaceae</taxon>
        <taxon>Thermoanaerobaculum</taxon>
    </lineage>
</organism>
<protein>
    <submittedName>
        <fullName evidence="1">PHP domain-containing protein</fullName>
    </submittedName>
</protein>
<dbReference type="SUPFAM" id="SSF89550">
    <property type="entry name" value="PHP domain-like"/>
    <property type="match status" value="1"/>
</dbReference>
<dbReference type="AlphaFoldDB" id="A0A7V2EFQ5"/>
<dbReference type="PANTHER" id="PTHR42924">
    <property type="entry name" value="EXONUCLEASE"/>
    <property type="match status" value="1"/>
</dbReference>
<dbReference type="InterPro" id="IPR016195">
    <property type="entry name" value="Pol/histidinol_Pase-like"/>
</dbReference>
<dbReference type="CDD" id="cd07432">
    <property type="entry name" value="PHP_HisPPase"/>
    <property type="match status" value="1"/>
</dbReference>
<dbReference type="GO" id="GO:0004534">
    <property type="term" value="F:5'-3' RNA exonuclease activity"/>
    <property type="evidence" value="ECO:0007669"/>
    <property type="project" value="TreeGrafter"/>
</dbReference>
<dbReference type="InterPro" id="IPR052018">
    <property type="entry name" value="PHP_domain"/>
</dbReference>
<reference evidence="1" key="1">
    <citation type="journal article" date="2020" name="mSystems">
        <title>Genome- and Community-Level Interaction Insights into Carbon Utilization and Element Cycling Functions of Hydrothermarchaeota in Hydrothermal Sediment.</title>
        <authorList>
            <person name="Zhou Z."/>
            <person name="Liu Y."/>
            <person name="Xu W."/>
            <person name="Pan J."/>
            <person name="Luo Z.H."/>
            <person name="Li M."/>
        </authorList>
    </citation>
    <scope>NUCLEOTIDE SEQUENCE [LARGE SCALE GENOMIC DNA]</scope>
    <source>
        <strain evidence="1">SpSt-186</strain>
    </source>
</reference>
<sequence>MDLPGSSWGPVTLPSATASGCCREVTMTWKKMDMHVHSCFSVEPVPRVSKVNFRPKETPEEIYQRAKAAGMDFVTITDHDTIDGCLDFLSRHPEAKDFVVGEEVSTQLPVSKLTVHINVYGHNEAQHRELQKRREDAFAVAAYCREQGLFFAWNHPFYRENLSTIEAQEFLALVEQVDVLETRNGGRMQALNVLAEELAVRFGKGMQGGSDTHTGQVGTVYTAVPCEDISGFFAGILRGQSRIVGHHSTPRTFLVHNFLVGRRHVIDQHLRQASSRMERLRLKALGALAWALSPWIVRRHFSGQREMVRLAVSRLPELARFRSLLTEAA</sequence>
<dbReference type="GO" id="GO:0035312">
    <property type="term" value="F:5'-3' DNA exonuclease activity"/>
    <property type="evidence" value="ECO:0007669"/>
    <property type="project" value="TreeGrafter"/>
</dbReference>
<dbReference type="PANTHER" id="PTHR42924:SF3">
    <property type="entry name" value="POLYMERASE_HISTIDINOL PHOSPHATASE N-TERMINAL DOMAIN-CONTAINING PROTEIN"/>
    <property type="match status" value="1"/>
</dbReference>
<proteinExistence type="predicted"/>
<name>A0A7V2EFQ5_9BACT</name>
<dbReference type="Gene3D" id="3.20.20.140">
    <property type="entry name" value="Metal-dependent hydrolases"/>
    <property type="match status" value="1"/>
</dbReference>
<dbReference type="Pfam" id="PF13263">
    <property type="entry name" value="PHP_C"/>
    <property type="match status" value="1"/>
</dbReference>
<evidence type="ECO:0000313" key="1">
    <source>
        <dbReference type="EMBL" id="HEQ88688.1"/>
    </source>
</evidence>
<gene>
    <name evidence="1" type="ORF">ENP06_04675</name>
</gene>
<dbReference type="EMBL" id="DSHW01000354">
    <property type="protein sequence ID" value="HEQ88688.1"/>
    <property type="molecule type" value="Genomic_DNA"/>
</dbReference>
<accession>A0A7V2EFQ5</accession>
<comment type="caution">
    <text evidence="1">The sequence shown here is derived from an EMBL/GenBank/DDBJ whole genome shotgun (WGS) entry which is preliminary data.</text>
</comment>